<evidence type="ECO:0000313" key="1">
    <source>
        <dbReference type="EMBL" id="KAF2477491.1"/>
    </source>
</evidence>
<comment type="caution">
    <text evidence="1">The sequence shown here is derived from an EMBL/GenBank/DDBJ whole genome shotgun (WGS) entry which is preliminary data.</text>
</comment>
<sequence length="282" mass="32065">MCNLSRIQGNYCSLYFPVYLGAKLEDREAMGSVRNEEEVDTSFNASGMATIEQILASLKNEQRERAARASLTNSYAYDAQTVDPAARNELVSQGYQRCHAMFHFPILVNPLHILYNEPNPRVTDGTELYLPHPISPAQNGLQHCGLANSGICWPECLLWGRNIHRILFVVIEENSIPLLALQEAIGEELVWVEKLKPWVSHLKEADPGYSEMSVVVREYRGRLKVTAADYRYHVSPPDPFEFDETPWEPPQCDIASYRQITSVMFWDLTLLQTGVETEMSQV</sequence>
<accession>A0ACB6REC3</accession>
<dbReference type="EMBL" id="MU003492">
    <property type="protein sequence ID" value="KAF2477491.1"/>
    <property type="molecule type" value="Genomic_DNA"/>
</dbReference>
<organism evidence="1 2">
    <name type="scientific">Lindgomyces ingoldianus</name>
    <dbReference type="NCBI Taxonomy" id="673940"/>
    <lineage>
        <taxon>Eukaryota</taxon>
        <taxon>Fungi</taxon>
        <taxon>Dikarya</taxon>
        <taxon>Ascomycota</taxon>
        <taxon>Pezizomycotina</taxon>
        <taxon>Dothideomycetes</taxon>
        <taxon>Pleosporomycetidae</taxon>
        <taxon>Pleosporales</taxon>
        <taxon>Lindgomycetaceae</taxon>
        <taxon>Lindgomyces</taxon>
    </lineage>
</organism>
<name>A0ACB6REC3_9PLEO</name>
<gene>
    <name evidence="1" type="ORF">BDR25DRAFT_347839</name>
</gene>
<proteinExistence type="predicted"/>
<protein>
    <submittedName>
        <fullName evidence="1">Uncharacterized protein</fullName>
    </submittedName>
</protein>
<keyword evidence="2" id="KW-1185">Reference proteome</keyword>
<reference evidence="1" key="1">
    <citation type="journal article" date="2020" name="Stud. Mycol.">
        <title>101 Dothideomycetes genomes: a test case for predicting lifestyles and emergence of pathogens.</title>
        <authorList>
            <person name="Haridas S."/>
            <person name="Albert R."/>
            <person name="Binder M."/>
            <person name="Bloem J."/>
            <person name="Labutti K."/>
            <person name="Salamov A."/>
            <person name="Andreopoulos B."/>
            <person name="Baker S."/>
            <person name="Barry K."/>
            <person name="Bills G."/>
            <person name="Bluhm B."/>
            <person name="Cannon C."/>
            <person name="Castanera R."/>
            <person name="Culley D."/>
            <person name="Daum C."/>
            <person name="Ezra D."/>
            <person name="Gonzalez J."/>
            <person name="Henrissat B."/>
            <person name="Kuo A."/>
            <person name="Liang C."/>
            <person name="Lipzen A."/>
            <person name="Lutzoni F."/>
            <person name="Magnuson J."/>
            <person name="Mondo S."/>
            <person name="Nolan M."/>
            <person name="Ohm R."/>
            <person name="Pangilinan J."/>
            <person name="Park H.-J."/>
            <person name="Ramirez L."/>
            <person name="Alfaro M."/>
            <person name="Sun H."/>
            <person name="Tritt A."/>
            <person name="Yoshinaga Y."/>
            <person name="Zwiers L.-H."/>
            <person name="Turgeon B."/>
            <person name="Goodwin S."/>
            <person name="Spatafora J."/>
            <person name="Crous P."/>
            <person name="Grigoriev I."/>
        </authorList>
    </citation>
    <scope>NUCLEOTIDE SEQUENCE</scope>
    <source>
        <strain evidence="1">ATCC 200398</strain>
    </source>
</reference>
<dbReference type="Proteomes" id="UP000799755">
    <property type="component" value="Unassembled WGS sequence"/>
</dbReference>
<evidence type="ECO:0000313" key="2">
    <source>
        <dbReference type="Proteomes" id="UP000799755"/>
    </source>
</evidence>